<reference evidence="1 2" key="1">
    <citation type="submission" date="2023-07" db="EMBL/GenBank/DDBJ databases">
        <title>Genomic Encyclopedia of Type Strains, Phase IV (KMG-IV): sequencing the most valuable type-strain genomes for metagenomic binning, comparative biology and taxonomic classification.</title>
        <authorList>
            <person name="Goeker M."/>
        </authorList>
    </citation>
    <scope>NUCLEOTIDE SEQUENCE [LARGE SCALE GENOMIC DNA]</scope>
    <source>
        <strain evidence="1 2">T98</strain>
    </source>
</reference>
<sequence>MNELLDPRNDFLFKRIFGSEENRDVLLAFLNKTFIEAGRPLLVKSSC</sequence>
<organism evidence="1 2">
    <name type="scientific">Paenibacillus forsythiae</name>
    <dbReference type="NCBI Taxonomy" id="365616"/>
    <lineage>
        <taxon>Bacteria</taxon>
        <taxon>Bacillati</taxon>
        <taxon>Bacillota</taxon>
        <taxon>Bacilli</taxon>
        <taxon>Bacillales</taxon>
        <taxon>Paenibacillaceae</taxon>
        <taxon>Paenibacillus</taxon>
    </lineage>
</organism>
<evidence type="ECO:0000313" key="1">
    <source>
        <dbReference type="EMBL" id="MDT3426190.1"/>
    </source>
</evidence>
<dbReference type="Proteomes" id="UP001248709">
    <property type="component" value="Unassembled WGS sequence"/>
</dbReference>
<accession>A0ABU3H5U0</accession>
<proteinExistence type="predicted"/>
<gene>
    <name evidence="1" type="ORF">J2Z22_001710</name>
</gene>
<protein>
    <recommendedName>
        <fullName evidence="3">PD-(D/E)XK nuclease family transposase</fullName>
    </recommendedName>
</protein>
<evidence type="ECO:0008006" key="3">
    <source>
        <dbReference type="Google" id="ProtNLM"/>
    </source>
</evidence>
<comment type="caution">
    <text evidence="1">The sequence shown here is derived from an EMBL/GenBank/DDBJ whole genome shotgun (WGS) entry which is preliminary data.</text>
</comment>
<keyword evidence="2" id="KW-1185">Reference proteome</keyword>
<name>A0ABU3H5U0_9BACL</name>
<dbReference type="Pfam" id="PF12784">
    <property type="entry name" value="PDDEXK_2"/>
    <property type="match status" value="1"/>
</dbReference>
<dbReference type="EMBL" id="JAUSUY010000005">
    <property type="protein sequence ID" value="MDT3426190.1"/>
    <property type="molecule type" value="Genomic_DNA"/>
</dbReference>
<evidence type="ECO:0000313" key="2">
    <source>
        <dbReference type="Proteomes" id="UP001248709"/>
    </source>
</evidence>